<evidence type="ECO:0000256" key="5">
    <source>
        <dbReference type="ARBA" id="ARBA00022764"/>
    </source>
</evidence>
<protein>
    <recommendedName>
        <fullName evidence="13">Sialate O-acetylesterase domain-containing protein</fullName>
    </recommendedName>
</protein>
<dbReference type="InterPro" id="IPR031811">
    <property type="entry name" value="ALGX/ALGJ_SGNH-like"/>
</dbReference>
<keyword evidence="12" id="KW-1185">Reference proteome</keyword>
<evidence type="ECO:0000256" key="7">
    <source>
        <dbReference type="ARBA" id="ARBA00022841"/>
    </source>
</evidence>
<evidence type="ECO:0000256" key="2">
    <source>
        <dbReference type="ARBA" id="ARBA00005182"/>
    </source>
</evidence>
<comment type="subcellular location">
    <subcellularLocation>
        <location evidence="1">Periplasm</location>
    </subcellularLocation>
</comment>
<sequence>MKKFLSLLFAVLLMAPVSLWLLGSMNGNTDNTVGQGFPMPEASLLLDKEYYRAVEGWFRNALPMGRPMQRINHWLDYHLFDTTSSKTVHIGTHGWLYPARTVPESDESTVSDEAGRRLFLDLHAVEKITAAAGRRFVFAAVPAKAAIYPEYIGSGNTLGTHSIYRTLIESQNRHPLSGFVDLETPLKKAKLGGVDVYNKRSKLWNCAGAAAAAERILEAQRLSRPAAAARPNPGCPPPDTILYRQILGETPREVRPAVSSHVSGPHSVLGPKAIIYGDAYLNQLMPFLTHAFKGMEVIDSSLETTFGGRMIASDGDMVLLECGGDHLRRLHLDLESLYAAAKKRFQGVIKRDIALETATPVSRCALDATENGLEIRSSGPEAFFALPALPGSTGSVFRMLKLAFSPDHPGSVSILIHPDAGGAIRKTPGHGSRDLIVPLPFADRIAIQINPSEHPGVFILESAQLFSFYGTSPASVRNASRQSDAGGDIYSGISIRPTETPPARTKTSPDIKTKPRARAAAHPTDALPEITLTDIAEGRIFQRQGKSGDIAVTGTYSGAIGPVAARVISADDGAVMVPWTVVDDSPENGLFTGILHHVPQGGWYRLQVRSGLTPWVVEKGRNRWGVGMLVACIGQSNMREWFYTGKEHLPAATLMLHRGGEWVPPGRIGNGALALGNRLTAALKIPIGLLDYSVNGTGLTAKAEWGKGFWLDTGPDSIYRRLIDGVNAAGGSVETVLWMQGEADAARGTVSREEYRQALERFVNDQIRVDIRNGSSRSHLPFLMIPLVKRPTGRDRSCQWIRDAQMDALKTIAECHLAAISMDLENRGRQHLTAASYTTLGIRTAQTILYLLDKVPYHRGPFVRNVTRPSAQTIDIEIEHRGGTDFTPWTDITGFEVLVDGQQQAIDSVSRQNGHTIRIELEEQVPRTIRVRYLYGAHPDTDHPVRDNSDLRLPLEPFSINTRYPEGADI</sequence>
<dbReference type="InterPro" id="IPR036514">
    <property type="entry name" value="SGNH_hydro_sf"/>
</dbReference>
<evidence type="ECO:0000259" key="10">
    <source>
        <dbReference type="Pfam" id="PF16822"/>
    </source>
</evidence>
<accession>A0A5K7ZC70</accession>
<proteinExistence type="predicted"/>
<feature type="domain" description="Sialate O-acetylesterase" evidence="9">
    <location>
        <begin position="674"/>
        <end position="848"/>
    </location>
</feature>
<feature type="region of interest" description="Disordered" evidence="8">
    <location>
        <begin position="477"/>
        <end position="522"/>
    </location>
</feature>
<dbReference type="Gene3D" id="3.40.50.1110">
    <property type="entry name" value="SGNH hydrolase"/>
    <property type="match status" value="1"/>
</dbReference>
<dbReference type="Pfam" id="PF03629">
    <property type="entry name" value="SASA"/>
    <property type="match status" value="1"/>
</dbReference>
<name>A0A5K7ZC70_9BACT</name>
<dbReference type="Proteomes" id="UP000427769">
    <property type="component" value="Chromosome"/>
</dbReference>
<evidence type="ECO:0000256" key="3">
    <source>
        <dbReference type="ARBA" id="ARBA00022679"/>
    </source>
</evidence>
<organism evidence="11 12">
    <name type="scientific">Desulfosarcina widdelii</name>
    <dbReference type="NCBI Taxonomy" id="947919"/>
    <lineage>
        <taxon>Bacteria</taxon>
        <taxon>Pseudomonadati</taxon>
        <taxon>Thermodesulfobacteriota</taxon>
        <taxon>Desulfobacteria</taxon>
        <taxon>Desulfobacterales</taxon>
        <taxon>Desulfosarcinaceae</taxon>
        <taxon>Desulfosarcina</taxon>
    </lineage>
</organism>
<evidence type="ECO:0000256" key="6">
    <source>
        <dbReference type="ARBA" id="ARBA00022801"/>
    </source>
</evidence>
<dbReference type="GO" id="GO:0016740">
    <property type="term" value="F:transferase activity"/>
    <property type="evidence" value="ECO:0007669"/>
    <property type="project" value="UniProtKB-KW"/>
</dbReference>
<dbReference type="EMBL" id="AP021875">
    <property type="protein sequence ID" value="BBO73927.1"/>
    <property type="molecule type" value="Genomic_DNA"/>
</dbReference>
<keyword evidence="4" id="KW-0732">Signal</keyword>
<gene>
    <name evidence="11" type="ORF">DSCW_13440</name>
</gene>
<dbReference type="AlphaFoldDB" id="A0A5K7ZC70"/>
<evidence type="ECO:0000259" key="9">
    <source>
        <dbReference type="Pfam" id="PF03629"/>
    </source>
</evidence>
<dbReference type="InterPro" id="IPR052940">
    <property type="entry name" value="Carb_Esterase_6"/>
</dbReference>
<dbReference type="UniPathway" id="UPA00286"/>
<feature type="domain" description="AlgX/AlgJ SGNH hydrolase-like" evidence="10">
    <location>
        <begin position="88"/>
        <end position="226"/>
    </location>
</feature>
<dbReference type="Pfam" id="PF16822">
    <property type="entry name" value="ALGX"/>
    <property type="match status" value="1"/>
</dbReference>
<dbReference type="PANTHER" id="PTHR31988:SF19">
    <property type="entry name" value="9-O-ACETYL-N-ACETYLNEURAMINIC ACID DEACETYLASE-RELATED"/>
    <property type="match status" value="1"/>
</dbReference>
<dbReference type="PANTHER" id="PTHR31988">
    <property type="entry name" value="ESTERASE, PUTATIVE (DUF303)-RELATED"/>
    <property type="match status" value="1"/>
</dbReference>
<evidence type="ECO:0000313" key="11">
    <source>
        <dbReference type="EMBL" id="BBO73927.1"/>
    </source>
</evidence>
<dbReference type="GO" id="GO:0016788">
    <property type="term" value="F:hydrolase activity, acting on ester bonds"/>
    <property type="evidence" value="ECO:0007669"/>
    <property type="project" value="UniProtKB-ARBA"/>
</dbReference>
<evidence type="ECO:0000256" key="1">
    <source>
        <dbReference type="ARBA" id="ARBA00004418"/>
    </source>
</evidence>
<keyword evidence="7" id="KW-0016">Alginate biosynthesis</keyword>
<dbReference type="SUPFAM" id="SSF52266">
    <property type="entry name" value="SGNH hydrolase"/>
    <property type="match status" value="1"/>
</dbReference>
<reference evidence="11 12" key="1">
    <citation type="submission" date="2019-11" db="EMBL/GenBank/DDBJ databases">
        <title>Comparative genomics of hydrocarbon-degrading Desulfosarcina strains.</title>
        <authorList>
            <person name="Watanabe M."/>
            <person name="Kojima H."/>
            <person name="Fukui M."/>
        </authorList>
    </citation>
    <scope>NUCLEOTIDE SEQUENCE [LARGE SCALE GENOMIC DNA]</scope>
    <source>
        <strain evidence="11 12">PP31</strain>
    </source>
</reference>
<dbReference type="GO" id="GO:0042121">
    <property type="term" value="P:alginic acid biosynthetic process"/>
    <property type="evidence" value="ECO:0007669"/>
    <property type="project" value="UniProtKB-UniPathway"/>
</dbReference>
<keyword evidence="6" id="KW-0378">Hydrolase</keyword>
<evidence type="ECO:0000256" key="8">
    <source>
        <dbReference type="SAM" id="MobiDB-lite"/>
    </source>
</evidence>
<comment type="pathway">
    <text evidence="2">Glycan biosynthesis; alginate biosynthesis.</text>
</comment>
<evidence type="ECO:0000256" key="4">
    <source>
        <dbReference type="ARBA" id="ARBA00022729"/>
    </source>
</evidence>
<evidence type="ECO:0000313" key="12">
    <source>
        <dbReference type="Proteomes" id="UP000427769"/>
    </source>
</evidence>
<dbReference type="GO" id="GO:0042597">
    <property type="term" value="C:periplasmic space"/>
    <property type="evidence" value="ECO:0007669"/>
    <property type="project" value="UniProtKB-SubCell"/>
</dbReference>
<keyword evidence="5" id="KW-0574">Periplasm</keyword>
<dbReference type="InterPro" id="IPR005181">
    <property type="entry name" value="SASA"/>
</dbReference>
<dbReference type="KEGG" id="dwd:DSCW_13440"/>
<evidence type="ECO:0008006" key="13">
    <source>
        <dbReference type="Google" id="ProtNLM"/>
    </source>
</evidence>
<keyword evidence="3" id="KW-0808">Transferase</keyword>